<dbReference type="AlphaFoldDB" id="A0A380P935"/>
<accession>A0A380P935</accession>
<sequence length="69" mass="7906">MRETEFKAIPAKDVNVVTGNPLETKYAKNVVGLKSDKIIEVGKPIFDQWYDRNRQQVTDTEKAQQVLGR</sequence>
<gene>
    <name evidence="1" type="ORF">NCTC13645_02155</name>
</gene>
<reference evidence="1 2" key="1">
    <citation type="submission" date="2018-06" db="EMBL/GenBank/DDBJ databases">
        <authorList>
            <consortium name="Pathogen Informatics"/>
            <person name="Doyle S."/>
        </authorList>
    </citation>
    <scope>NUCLEOTIDE SEQUENCE [LARGE SCALE GENOMIC DNA]</scope>
    <source>
        <strain evidence="1 2">NCTC13645</strain>
    </source>
</reference>
<organism evidence="1 2">
    <name type="scientific">Weissella viridescens</name>
    <name type="common">Lactobacillus viridescens</name>
    <dbReference type="NCBI Taxonomy" id="1629"/>
    <lineage>
        <taxon>Bacteria</taxon>
        <taxon>Bacillati</taxon>
        <taxon>Bacillota</taxon>
        <taxon>Bacilli</taxon>
        <taxon>Lactobacillales</taxon>
        <taxon>Lactobacillaceae</taxon>
        <taxon>Weissella</taxon>
    </lineage>
</organism>
<name>A0A380P935_WEIVI</name>
<proteinExistence type="predicted"/>
<dbReference type="EMBL" id="UHIV01000005">
    <property type="protein sequence ID" value="SUP61032.1"/>
    <property type="molecule type" value="Genomic_DNA"/>
</dbReference>
<dbReference type="Proteomes" id="UP000254621">
    <property type="component" value="Unassembled WGS sequence"/>
</dbReference>
<evidence type="ECO:0000313" key="2">
    <source>
        <dbReference type="Proteomes" id="UP000254621"/>
    </source>
</evidence>
<protein>
    <submittedName>
        <fullName evidence="1">Uncharacterized protein</fullName>
    </submittedName>
</protein>
<evidence type="ECO:0000313" key="1">
    <source>
        <dbReference type="EMBL" id="SUP61032.1"/>
    </source>
</evidence>